<protein>
    <submittedName>
        <fullName evidence="4">Carbonic anhydrase 2</fullName>
        <ecNumber evidence="4">4.2.1.1</ecNumber>
    </submittedName>
</protein>
<comment type="similarity">
    <text evidence="1">Belongs to the beta-class carbonic anhydrase family.</text>
</comment>
<sequence length="204" mass="21443">MSNPSIAWQRLQAGNQRFYAPLRSRQKATAKDHSPIAVVFRCADADTPSEVVLGQSWGSLIDISTWGHVIDTGVLATVEYAVGTLKTPLIVVLGHEDCAAMETALAAWNNVAIPEGAARAVVEQAISSLARQDADISTADELSAAHAVHTGVSLLHKSAVIAKAVDTGQTAIVCLVSNAEDGRLRTCATFGHVDDSDSALLECV</sequence>
<keyword evidence="5" id="KW-1185">Reference proteome</keyword>
<gene>
    <name evidence="4" type="primary">mtcA2_2</name>
    <name evidence="4" type="ORF">LAUMK136_05037</name>
</gene>
<dbReference type="SMART" id="SM00947">
    <property type="entry name" value="Pro_CA"/>
    <property type="match status" value="1"/>
</dbReference>
<name>A0A498QFS1_9MYCO</name>
<comment type="cofactor">
    <cofactor evidence="3">
        <name>Zn(2+)</name>
        <dbReference type="ChEBI" id="CHEBI:29105"/>
    </cofactor>
    <text evidence="3">Binds 1 zinc ion per subunit.</text>
</comment>
<evidence type="ECO:0000256" key="1">
    <source>
        <dbReference type="ARBA" id="ARBA00006217"/>
    </source>
</evidence>
<dbReference type="InterPro" id="IPR001765">
    <property type="entry name" value="Carbonic_anhydrase"/>
</dbReference>
<dbReference type="PANTHER" id="PTHR11002:SF79">
    <property type="entry name" value="CARBONIC ANHYDRASE 2"/>
    <property type="match status" value="1"/>
</dbReference>
<feature type="binding site" evidence="3">
    <location>
        <position position="95"/>
    </location>
    <ligand>
        <name>Zn(2+)</name>
        <dbReference type="ChEBI" id="CHEBI:29105"/>
    </ligand>
</feature>
<keyword evidence="3" id="KW-0862">Zinc</keyword>
<dbReference type="InterPro" id="IPR036874">
    <property type="entry name" value="Carbonic_anhydrase_sf"/>
</dbReference>
<evidence type="ECO:0000256" key="3">
    <source>
        <dbReference type="PIRSR" id="PIRSR601765-1"/>
    </source>
</evidence>
<dbReference type="PANTHER" id="PTHR11002">
    <property type="entry name" value="CARBONIC ANHYDRASE"/>
    <property type="match status" value="1"/>
</dbReference>
<proteinExistence type="inferred from homology"/>
<feature type="binding site" evidence="3">
    <location>
        <position position="98"/>
    </location>
    <ligand>
        <name>Zn(2+)</name>
        <dbReference type="ChEBI" id="CHEBI:29105"/>
    </ligand>
</feature>
<dbReference type="Proteomes" id="UP000273307">
    <property type="component" value="Unassembled WGS sequence"/>
</dbReference>
<dbReference type="RefSeq" id="WP_168990894.1">
    <property type="nucleotide sequence ID" value="NZ_UPHP01000133.1"/>
</dbReference>
<organism evidence="4 5">
    <name type="scientific">Mycobacterium attenuatum</name>
    <dbReference type="NCBI Taxonomy" id="2341086"/>
    <lineage>
        <taxon>Bacteria</taxon>
        <taxon>Bacillati</taxon>
        <taxon>Actinomycetota</taxon>
        <taxon>Actinomycetes</taxon>
        <taxon>Mycobacteriales</taxon>
        <taxon>Mycobacteriaceae</taxon>
        <taxon>Mycobacterium</taxon>
    </lineage>
</organism>
<feature type="binding site" evidence="3">
    <location>
        <position position="42"/>
    </location>
    <ligand>
        <name>Zn(2+)</name>
        <dbReference type="ChEBI" id="CHEBI:29105"/>
    </ligand>
</feature>
<dbReference type="Pfam" id="PF00484">
    <property type="entry name" value="Pro_CA"/>
    <property type="match status" value="1"/>
</dbReference>
<dbReference type="SUPFAM" id="SSF53056">
    <property type="entry name" value="beta-carbonic anhydrase, cab"/>
    <property type="match status" value="1"/>
</dbReference>
<evidence type="ECO:0000313" key="5">
    <source>
        <dbReference type="Proteomes" id="UP000273307"/>
    </source>
</evidence>
<dbReference type="EC" id="4.2.1.1" evidence="4"/>
<reference evidence="4 5" key="1">
    <citation type="submission" date="2018-09" db="EMBL/GenBank/DDBJ databases">
        <authorList>
            <person name="Tagini F."/>
        </authorList>
    </citation>
    <scope>NUCLEOTIDE SEQUENCE [LARGE SCALE GENOMIC DNA]</scope>
    <source>
        <strain evidence="4 5">MK136</strain>
    </source>
</reference>
<evidence type="ECO:0000256" key="2">
    <source>
        <dbReference type="ARBA" id="ARBA00024993"/>
    </source>
</evidence>
<comment type="function">
    <text evidence="2">Catalyzes the reversible hydration of carbon dioxide to form bicarbonate.</text>
</comment>
<feature type="binding site" evidence="3">
    <location>
        <position position="44"/>
    </location>
    <ligand>
        <name>Zn(2+)</name>
        <dbReference type="ChEBI" id="CHEBI:29105"/>
    </ligand>
</feature>
<evidence type="ECO:0000313" key="4">
    <source>
        <dbReference type="EMBL" id="VBA43345.1"/>
    </source>
</evidence>
<dbReference type="GO" id="GO:0008270">
    <property type="term" value="F:zinc ion binding"/>
    <property type="evidence" value="ECO:0007669"/>
    <property type="project" value="InterPro"/>
</dbReference>
<dbReference type="AlphaFoldDB" id="A0A498QFS1"/>
<accession>A0A498QFS1</accession>
<keyword evidence="3" id="KW-0479">Metal-binding</keyword>
<dbReference type="Gene3D" id="3.40.1050.10">
    <property type="entry name" value="Carbonic anhydrase"/>
    <property type="match status" value="1"/>
</dbReference>
<keyword evidence="4" id="KW-0456">Lyase</keyword>
<dbReference type="GO" id="GO:0004089">
    <property type="term" value="F:carbonate dehydratase activity"/>
    <property type="evidence" value="ECO:0007669"/>
    <property type="project" value="UniProtKB-EC"/>
</dbReference>
<dbReference type="EMBL" id="UPHP01000133">
    <property type="protein sequence ID" value="VBA43345.1"/>
    <property type="molecule type" value="Genomic_DNA"/>
</dbReference>